<feature type="domain" description="RING-type" evidence="5">
    <location>
        <begin position="18"/>
        <end position="56"/>
    </location>
</feature>
<dbReference type="InterPro" id="IPR001841">
    <property type="entry name" value="Znf_RING"/>
</dbReference>
<dbReference type="InterPro" id="IPR013083">
    <property type="entry name" value="Znf_RING/FYVE/PHD"/>
</dbReference>
<dbReference type="GO" id="GO:0043161">
    <property type="term" value="P:proteasome-mediated ubiquitin-dependent protein catabolic process"/>
    <property type="evidence" value="ECO:0007669"/>
    <property type="project" value="TreeGrafter"/>
</dbReference>
<sequence>MAQASRRDYMSSLVHDDCDICYQPMTEPTRLSCRHYFCLECFRSWLDGNNTCPSCRAQLFEEPGEPNDGQTAAEGAPAQLTIVSESNHTTRVEIRAERIKPETLEEYLNRVDGIRATTRRIPRTNRPQTVTLESTAMSLILASLQSEEHARPNCNDDLGDCDVQYTFTTTEGDDVLWTFDHTSYISHSRSRATTAAEAEQHRVYAENQEEWTRLVSRYLLSVDAHKLDKLVEFLRRADIGRLPQARRLVVSVRY</sequence>
<evidence type="ECO:0000256" key="1">
    <source>
        <dbReference type="ARBA" id="ARBA00022723"/>
    </source>
</evidence>
<dbReference type="EMBL" id="LKMD01000101">
    <property type="protein sequence ID" value="PIA98755.1"/>
    <property type="molecule type" value="Genomic_DNA"/>
</dbReference>
<dbReference type="PROSITE" id="PS50089">
    <property type="entry name" value="ZF_RING_2"/>
    <property type="match status" value="1"/>
</dbReference>
<dbReference type="InterPro" id="IPR050731">
    <property type="entry name" value="HRD1_E3_ubiq-ligases"/>
</dbReference>
<comment type="caution">
    <text evidence="6">The sequence shown here is derived from an EMBL/GenBank/DDBJ whole genome shotgun (WGS) entry which is preliminary data.</text>
</comment>
<organism evidence="6 7">
    <name type="scientific">Cercospora beticola</name>
    <name type="common">Sugarbeet leaf spot fungus</name>
    <dbReference type="NCBI Taxonomy" id="122368"/>
    <lineage>
        <taxon>Eukaryota</taxon>
        <taxon>Fungi</taxon>
        <taxon>Dikarya</taxon>
        <taxon>Ascomycota</taxon>
        <taxon>Pezizomycotina</taxon>
        <taxon>Dothideomycetes</taxon>
        <taxon>Dothideomycetidae</taxon>
        <taxon>Mycosphaerellales</taxon>
        <taxon>Mycosphaerellaceae</taxon>
        <taxon>Cercospora</taxon>
    </lineage>
</organism>
<keyword evidence="2 4" id="KW-0863">Zinc-finger</keyword>
<dbReference type="PANTHER" id="PTHR22763">
    <property type="entry name" value="RING ZINC FINGER PROTEIN"/>
    <property type="match status" value="1"/>
</dbReference>
<gene>
    <name evidence="6" type="ORF">CB0940_03757</name>
</gene>
<dbReference type="Proteomes" id="UP000230605">
    <property type="component" value="Chromosome 3"/>
</dbReference>
<evidence type="ECO:0000256" key="3">
    <source>
        <dbReference type="ARBA" id="ARBA00022833"/>
    </source>
</evidence>
<dbReference type="SMART" id="SM00184">
    <property type="entry name" value="RING"/>
    <property type="match status" value="1"/>
</dbReference>
<accession>A0A2G5I1R3</accession>
<dbReference type="OrthoDB" id="3646777at2759"/>
<evidence type="ECO:0000259" key="5">
    <source>
        <dbReference type="PROSITE" id="PS50089"/>
    </source>
</evidence>
<evidence type="ECO:0000313" key="7">
    <source>
        <dbReference type="Proteomes" id="UP000230605"/>
    </source>
</evidence>
<evidence type="ECO:0000256" key="4">
    <source>
        <dbReference type="PROSITE-ProRule" id="PRU00175"/>
    </source>
</evidence>
<dbReference type="GO" id="GO:0008270">
    <property type="term" value="F:zinc ion binding"/>
    <property type="evidence" value="ECO:0007669"/>
    <property type="project" value="UniProtKB-KW"/>
</dbReference>
<dbReference type="Pfam" id="PF13639">
    <property type="entry name" value="zf-RING_2"/>
    <property type="match status" value="1"/>
</dbReference>
<evidence type="ECO:0000313" key="6">
    <source>
        <dbReference type="EMBL" id="PIA98755.1"/>
    </source>
</evidence>
<protein>
    <recommendedName>
        <fullName evidence="5">RING-type domain-containing protein</fullName>
    </recommendedName>
</protein>
<evidence type="ECO:0000256" key="2">
    <source>
        <dbReference type="ARBA" id="ARBA00022771"/>
    </source>
</evidence>
<dbReference type="SUPFAM" id="SSF57850">
    <property type="entry name" value="RING/U-box"/>
    <property type="match status" value="1"/>
</dbReference>
<dbReference type="Gene3D" id="3.30.40.10">
    <property type="entry name" value="Zinc/RING finger domain, C3HC4 (zinc finger)"/>
    <property type="match status" value="1"/>
</dbReference>
<reference evidence="6 7" key="1">
    <citation type="submission" date="2015-10" db="EMBL/GenBank/DDBJ databases">
        <title>The cercosporin biosynthetic gene cluster was horizontally transferred to several fungal lineages and shown to be expanded in Cercospora beticola based on microsynteny with recipient genomes.</title>
        <authorList>
            <person name="De Jonge R."/>
            <person name="Ebert M.K."/>
            <person name="Suttle J.C."/>
            <person name="Jurick Ii W.M."/>
            <person name="Secor G.A."/>
            <person name="Thomma B.P."/>
            <person name="Van De Peer Y."/>
            <person name="Bolton M.D."/>
        </authorList>
    </citation>
    <scope>NUCLEOTIDE SEQUENCE [LARGE SCALE GENOMIC DNA]</scope>
    <source>
        <strain evidence="6 7">09-40</strain>
    </source>
</reference>
<keyword evidence="1" id="KW-0479">Metal-binding</keyword>
<dbReference type="GO" id="GO:0061630">
    <property type="term" value="F:ubiquitin protein ligase activity"/>
    <property type="evidence" value="ECO:0007669"/>
    <property type="project" value="TreeGrafter"/>
</dbReference>
<dbReference type="AlphaFoldDB" id="A0A2G5I1R3"/>
<proteinExistence type="predicted"/>
<name>A0A2G5I1R3_CERBT</name>
<dbReference type="GO" id="GO:0012505">
    <property type="term" value="C:endomembrane system"/>
    <property type="evidence" value="ECO:0007669"/>
    <property type="project" value="TreeGrafter"/>
</dbReference>
<keyword evidence="3" id="KW-0862">Zinc</keyword>